<evidence type="ECO:0000256" key="1">
    <source>
        <dbReference type="ARBA" id="ARBA00007797"/>
    </source>
</evidence>
<keyword evidence="5" id="KW-1185">Reference proteome</keyword>
<dbReference type="EMBL" id="GL883029">
    <property type="protein sequence ID" value="EGG14031.1"/>
    <property type="molecule type" value="Genomic_DNA"/>
</dbReference>
<dbReference type="InterPro" id="IPR005612">
    <property type="entry name" value="CCAAT-binding_factor"/>
</dbReference>
<name>F4QE84_CACFS</name>
<feature type="region of interest" description="Disordered" evidence="2">
    <location>
        <begin position="198"/>
        <end position="220"/>
    </location>
</feature>
<dbReference type="OrthoDB" id="10263185at2759"/>
<dbReference type="KEGG" id="dfa:DFA_11794"/>
<dbReference type="PANTHER" id="PTHR12455">
    <property type="entry name" value="NUCLEOLAR COMPLEX PROTEIN 4"/>
    <property type="match status" value="1"/>
</dbReference>
<protein>
    <recommendedName>
        <fullName evidence="3">CCAAT-binding factor domain-containing protein</fullName>
    </recommendedName>
</protein>
<accession>F4QE84</accession>
<feature type="domain" description="CCAAT-binding factor" evidence="3">
    <location>
        <begin position="439"/>
        <end position="616"/>
    </location>
</feature>
<dbReference type="RefSeq" id="XP_004350739.1">
    <property type="nucleotide sequence ID" value="XM_004350688.1"/>
</dbReference>
<gene>
    <name evidence="4" type="ORF">DFA_11794</name>
</gene>
<dbReference type="GO" id="GO:0032040">
    <property type="term" value="C:small-subunit processome"/>
    <property type="evidence" value="ECO:0007669"/>
    <property type="project" value="TreeGrafter"/>
</dbReference>
<evidence type="ECO:0000256" key="2">
    <source>
        <dbReference type="SAM" id="MobiDB-lite"/>
    </source>
</evidence>
<proteinExistence type="inferred from homology"/>
<dbReference type="STRING" id="1054147.F4QE84"/>
<sequence>MTTVIKKTAAAATKTTAVVKQPAAVVQQQQQKKRKQQGDVVEEEVVVTKKTIKLDPVEHIKQLEQQVLEKVENTNKILDIIAICNNEENKENLEIIFQTIKSLERIFRNRLDVNNKVLCQEFIKYRKSASSIKEKSKDGLVVYARWLINIYNNYLELLSSLLRHQDRSIQLPTLTSLFHMLVLESSILELSITNQDQSTNTTTTTTNKSNSSSSTSSTTTTTTTTTILAEIKDNVYYQLSGEFLRNQILEPMLINSNLDNHLLDHFKSRFLPYHDVLYHMMTQLSSLCDRMVREKKTSQQLQHCTMDRFVENVFDLLVLFEVIEETPEEWKILVGEPMSHMVSDLKAMKKKNKKNQALQYPETPAFKISITYWITITSRASYKSSFAKAWMSFLALPLPSSIYKHVLLGLPDQVIPHLSDPRSLMDFFSKSYHLGGVSSILALNGLFILIHKYNLEYPEFFKKLYSLFQPGLIYAKYRARFFKLAELFLSSTYLPNYIVAAFVKRCSYLCLLSPANGCMTLLPFIYNLLQRHPECHILVNNVIQKREDPTTSTISGLLLNSAINAAKSTKQVKGFYGKDSYLIDEEDPSKCQALKSSLWEIQLLRDHYHPDISKLAKLFDNGLSNALSTEDFSNSSYKSLFDSSIKKKVPKVPLAYQPVKQLINDSDGFNLWKF</sequence>
<dbReference type="Pfam" id="PF03914">
    <property type="entry name" value="CBF"/>
    <property type="match status" value="1"/>
</dbReference>
<dbReference type="GO" id="GO:0030692">
    <property type="term" value="C:Noc4p-Nop14p complex"/>
    <property type="evidence" value="ECO:0007669"/>
    <property type="project" value="TreeGrafter"/>
</dbReference>
<dbReference type="PANTHER" id="PTHR12455:SF0">
    <property type="entry name" value="NUCLEOLAR COMPLEX PROTEIN 4 HOMOLOG"/>
    <property type="match status" value="1"/>
</dbReference>
<dbReference type="Proteomes" id="UP000007797">
    <property type="component" value="Unassembled WGS sequence"/>
</dbReference>
<evidence type="ECO:0000259" key="3">
    <source>
        <dbReference type="Pfam" id="PF03914"/>
    </source>
</evidence>
<comment type="similarity">
    <text evidence="1">Belongs to the CBF/MAK21 family.</text>
</comment>
<dbReference type="GO" id="GO:0042254">
    <property type="term" value="P:ribosome biogenesis"/>
    <property type="evidence" value="ECO:0007669"/>
    <property type="project" value="InterPro"/>
</dbReference>
<dbReference type="InterPro" id="IPR027193">
    <property type="entry name" value="Noc4"/>
</dbReference>
<dbReference type="AlphaFoldDB" id="F4QE84"/>
<dbReference type="GeneID" id="14865534"/>
<dbReference type="OMA" id="NCHCLIN"/>
<evidence type="ECO:0000313" key="4">
    <source>
        <dbReference type="EMBL" id="EGG14031.1"/>
    </source>
</evidence>
<organism evidence="4 5">
    <name type="scientific">Cavenderia fasciculata</name>
    <name type="common">Slime mold</name>
    <name type="synonym">Dictyostelium fasciculatum</name>
    <dbReference type="NCBI Taxonomy" id="261658"/>
    <lineage>
        <taxon>Eukaryota</taxon>
        <taxon>Amoebozoa</taxon>
        <taxon>Evosea</taxon>
        <taxon>Eumycetozoa</taxon>
        <taxon>Dictyostelia</taxon>
        <taxon>Acytosteliales</taxon>
        <taxon>Cavenderiaceae</taxon>
        <taxon>Cavenderia</taxon>
    </lineage>
</organism>
<evidence type="ECO:0000313" key="5">
    <source>
        <dbReference type="Proteomes" id="UP000007797"/>
    </source>
</evidence>
<reference evidence="5" key="1">
    <citation type="journal article" date="2011" name="Genome Res.">
        <title>Phylogeny-wide analysis of social amoeba genomes highlights ancient origins for complex intercellular communication.</title>
        <authorList>
            <person name="Heidel A.J."/>
            <person name="Lawal H.M."/>
            <person name="Felder M."/>
            <person name="Schilde C."/>
            <person name="Helps N.R."/>
            <person name="Tunggal B."/>
            <person name="Rivero F."/>
            <person name="John U."/>
            <person name="Schleicher M."/>
            <person name="Eichinger L."/>
            <person name="Platzer M."/>
            <person name="Noegel A.A."/>
            <person name="Schaap P."/>
            <person name="Gloeckner G."/>
        </authorList>
    </citation>
    <scope>NUCLEOTIDE SEQUENCE [LARGE SCALE GENOMIC DNA]</scope>
    <source>
        <strain evidence="5">SH3</strain>
    </source>
</reference>